<comment type="caution">
    <text evidence="2">The sequence shown here is derived from an EMBL/GenBank/DDBJ whole genome shotgun (WGS) entry which is preliminary data.</text>
</comment>
<dbReference type="AlphaFoldDB" id="A0A523BG44"/>
<dbReference type="NCBIfam" id="TIGR00277">
    <property type="entry name" value="HDIG"/>
    <property type="match status" value="1"/>
</dbReference>
<reference evidence="2 3" key="1">
    <citation type="journal article" date="2019" name="Nat. Microbiol.">
        <title>Expanding anaerobic alkane metabolism in the domain of Archaea.</title>
        <authorList>
            <person name="Wang Y."/>
            <person name="Wegener G."/>
            <person name="Hou J."/>
            <person name="Wang F."/>
            <person name="Xiao X."/>
        </authorList>
    </citation>
    <scope>NUCLEOTIDE SEQUENCE [LARGE SCALE GENOMIC DNA]</scope>
    <source>
        <strain evidence="2">WYZ-LMO10</strain>
    </source>
</reference>
<evidence type="ECO:0000313" key="3">
    <source>
        <dbReference type="Proteomes" id="UP000315399"/>
    </source>
</evidence>
<feature type="domain" description="HD" evidence="1">
    <location>
        <begin position="56"/>
        <end position="171"/>
    </location>
</feature>
<dbReference type="InterPro" id="IPR003607">
    <property type="entry name" value="HD/PDEase_dom"/>
</dbReference>
<dbReference type="CDD" id="cd00077">
    <property type="entry name" value="HDc"/>
    <property type="match status" value="1"/>
</dbReference>
<organism evidence="2 3">
    <name type="scientific">Thermoproteota archaeon</name>
    <dbReference type="NCBI Taxonomy" id="2056631"/>
    <lineage>
        <taxon>Archaea</taxon>
        <taxon>Thermoproteota</taxon>
    </lineage>
</organism>
<dbReference type="EMBL" id="QNVH01000005">
    <property type="protein sequence ID" value="TDA39906.1"/>
    <property type="molecule type" value="Genomic_DNA"/>
</dbReference>
<name>A0A523BG44_9CREN</name>
<dbReference type="GO" id="GO:0006203">
    <property type="term" value="P:dGTP catabolic process"/>
    <property type="evidence" value="ECO:0007669"/>
    <property type="project" value="TreeGrafter"/>
</dbReference>
<dbReference type="Proteomes" id="UP000315399">
    <property type="component" value="Unassembled WGS sequence"/>
</dbReference>
<dbReference type="InterPro" id="IPR006675">
    <property type="entry name" value="HDIG_dom"/>
</dbReference>
<dbReference type="Pfam" id="PF01966">
    <property type="entry name" value="HD"/>
    <property type="match status" value="1"/>
</dbReference>
<dbReference type="PANTHER" id="PTHR11373:SF4">
    <property type="entry name" value="DEOXYNUCLEOSIDE TRIPHOSPHATE TRIPHOSPHOHYDROLASE SAMHD1"/>
    <property type="match status" value="1"/>
</dbReference>
<dbReference type="SMART" id="SM00471">
    <property type="entry name" value="HDc"/>
    <property type="match status" value="1"/>
</dbReference>
<dbReference type="Pfam" id="PF19276">
    <property type="entry name" value="HD_assoc_2"/>
    <property type="match status" value="1"/>
</dbReference>
<proteinExistence type="predicted"/>
<dbReference type="InterPro" id="IPR045509">
    <property type="entry name" value="HD_assoc_2"/>
</dbReference>
<sequence length="423" mass="48147">MKAERPWGMIKDPIHGYVHISKLEREVIDTLPLQRLRRIKQLVFADLVYPGANHTRFEHSVGVMHLAGVLCRALPVDMKEEEVQIVRLAGLFHDVGHGPFSHTFEELLIKKLNKSHEDLAPWVIRSSELKDVLERNGQPVDDIAELAVGRLKKERGFLNQILSSAVDVDKMDFLVRDTHHTGAEYGKVDIHRLIYTMDVVDDKLVVDSSALATLEAFLIARVESFKAIYYHKTARAAQILLVKAMEAADEEIGICKFKTAEEYLGMDDYSMWCMLKQCKGSRKIMEDLEKRRLLKCAYEREMKAEDKAVASLFGLEGIRRQMEEEIAAIAGLSSEDVFIDTPSLPSIPYRHALDFDPMEIPIVDVEGGVRRVLKATKLSKTIEVLRGFVNIVRVYTYDQYRDKVRDAAEKVMGKLPESAMVSY</sequence>
<protein>
    <recommendedName>
        <fullName evidence="1">HD domain-containing protein</fullName>
    </recommendedName>
</protein>
<dbReference type="PANTHER" id="PTHR11373">
    <property type="entry name" value="DEOXYNUCLEOSIDE TRIPHOSPHATE TRIPHOSPHOHYDROLASE"/>
    <property type="match status" value="1"/>
</dbReference>
<gene>
    <name evidence="2" type="ORF">DSO08_01085</name>
</gene>
<evidence type="ECO:0000259" key="1">
    <source>
        <dbReference type="PROSITE" id="PS51831"/>
    </source>
</evidence>
<accession>A0A523BG44</accession>
<dbReference type="SUPFAM" id="SSF109604">
    <property type="entry name" value="HD-domain/PDEase-like"/>
    <property type="match status" value="1"/>
</dbReference>
<dbReference type="InterPro" id="IPR050135">
    <property type="entry name" value="dGTPase-like"/>
</dbReference>
<dbReference type="PROSITE" id="PS51831">
    <property type="entry name" value="HD"/>
    <property type="match status" value="1"/>
</dbReference>
<evidence type="ECO:0000313" key="2">
    <source>
        <dbReference type="EMBL" id="TDA39906.1"/>
    </source>
</evidence>
<dbReference type="InterPro" id="IPR006674">
    <property type="entry name" value="HD_domain"/>
</dbReference>
<dbReference type="GO" id="GO:0008832">
    <property type="term" value="F:dGTPase activity"/>
    <property type="evidence" value="ECO:0007669"/>
    <property type="project" value="TreeGrafter"/>
</dbReference>
<dbReference type="Gene3D" id="1.10.3210.10">
    <property type="entry name" value="Hypothetical protein af1432"/>
    <property type="match status" value="1"/>
</dbReference>